<gene>
    <name evidence="2" type="ORF">BFG52_08105</name>
</gene>
<dbReference type="RefSeq" id="WP_067554525.1">
    <property type="nucleotide sequence ID" value="NZ_CP016895.1"/>
</dbReference>
<dbReference type="InterPro" id="IPR016913">
    <property type="entry name" value="UCP029215"/>
</dbReference>
<evidence type="ECO:0000313" key="2">
    <source>
        <dbReference type="EMBL" id="AOA58321.1"/>
    </source>
</evidence>
<sequence length="371" mass="40663">MNIKIAMDKSMRRYDGNGHLIVEKTIISKAAINPYKGKEIPNFEQLGLDPKKTYMLLRDPAELQNALDTFKGIQLLIKHIPVNADEPSKTLTVGAIGTDVAMEGDDVVASMRIWDQEAIDLIESKKLQELSAGYAYAADMTSGDYNGEHYDGVMRSIHGNHVALVEYGRIGRDAIIADHLPPELREKNMKLKKGSTPKILALLQRIAQDSDITEDTVEEVVKTVGDSIEDEPKAKDNDPADPDANDEDSKKAQDKDDDKKAANSDESKKPAMDSVQIALDAENRAVARVTALFEARKQVEPLVGVVAMDSAEAVYEFALKKHGIDTAGVHPSAYKSMAGLLLKQTTSPTVALDSAFTELDERTNKLVSRFG</sequence>
<name>A0A1B2LZI2_9GAMM</name>
<keyword evidence="3" id="KW-1185">Reference proteome</keyword>
<evidence type="ECO:0008006" key="4">
    <source>
        <dbReference type="Google" id="ProtNLM"/>
    </source>
</evidence>
<evidence type="ECO:0000313" key="3">
    <source>
        <dbReference type="Proteomes" id="UP000093391"/>
    </source>
</evidence>
<dbReference type="Pfam" id="PF09979">
    <property type="entry name" value="DUF2213"/>
    <property type="match status" value="1"/>
</dbReference>
<dbReference type="STRING" id="1789224.BFG52_08105"/>
<dbReference type="KEGG" id="ala:BFG52_08105"/>
<dbReference type="PIRSF" id="PIRSF029215">
    <property type="entry name" value="UCP029215"/>
    <property type="match status" value="1"/>
</dbReference>
<evidence type="ECO:0000256" key="1">
    <source>
        <dbReference type="SAM" id="MobiDB-lite"/>
    </source>
</evidence>
<dbReference type="EMBL" id="CP016895">
    <property type="protein sequence ID" value="AOA58321.1"/>
    <property type="molecule type" value="Genomic_DNA"/>
</dbReference>
<accession>A0A1B2LZI2</accession>
<dbReference type="Proteomes" id="UP000093391">
    <property type="component" value="Chromosome"/>
</dbReference>
<feature type="compositionally biased region" description="Basic and acidic residues" evidence="1">
    <location>
        <begin position="247"/>
        <end position="271"/>
    </location>
</feature>
<dbReference type="OrthoDB" id="9813763at2"/>
<proteinExistence type="predicted"/>
<feature type="region of interest" description="Disordered" evidence="1">
    <location>
        <begin position="224"/>
        <end position="273"/>
    </location>
</feature>
<dbReference type="AlphaFoldDB" id="A0A1B2LZI2"/>
<protein>
    <recommendedName>
        <fullName evidence="4">DUF2213 domain-containing protein</fullName>
    </recommendedName>
</protein>
<reference evidence="2 3" key="1">
    <citation type="submission" date="2016-08" db="EMBL/GenBank/DDBJ databases">
        <authorList>
            <person name="Seilhamer J.J."/>
        </authorList>
    </citation>
    <scope>NUCLEOTIDE SEQUENCE [LARGE SCALE GENOMIC DNA]</scope>
    <source>
        <strain evidence="2 3">BRTC-1</strain>
    </source>
</reference>
<organism evidence="2 3">
    <name type="scientific">Acinetobacter larvae</name>
    <dbReference type="NCBI Taxonomy" id="1789224"/>
    <lineage>
        <taxon>Bacteria</taxon>
        <taxon>Pseudomonadati</taxon>
        <taxon>Pseudomonadota</taxon>
        <taxon>Gammaproteobacteria</taxon>
        <taxon>Moraxellales</taxon>
        <taxon>Moraxellaceae</taxon>
        <taxon>Acinetobacter</taxon>
    </lineage>
</organism>